<dbReference type="Gene3D" id="1.10.287.130">
    <property type="match status" value="1"/>
</dbReference>
<organism evidence="14 15">
    <name type="scientific">Defluviicoccus vanus</name>
    <dbReference type="NCBI Taxonomy" id="111831"/>
    <lineage>
        <taxon>Bacteria</taxon>
        <taxon>Pseudomonadati</taxon>
        <taxon>Pseudomonadota</taxon>
        <taxon>Alphaproteobacteria</taxon>
        <taxon>Rhodospirillales</taxon>
        <taxon>Rhodospirillaceae</taxon>
        <taxon>Defluviicoccus</taxon>
    </lineage>
</organism>
<feature type="domain" description="HAMP" evidence="13">
    <location>
        <begin position="180"/>
        <end position="233"/>
    </location>
</feature>
<keyword evidence="4" id="KW-0597">Phosphoprotein</keyword>
<dbReference type="InterPro" id="IPR003660">
    <property type="entry name" value="HAMP_dom"/>
</dbReference>
<proteinExistence type="predicted"/>
<accession>A0A7H1MZI8</accession>
<dbReference type="InterPro" id="IPR003661">
    <property type="entry name" value="HisK_dim/P_dom"/>
</dbReference>
<evidence type="ECO:0000313" key="14">
    <source>
        <dbReference type="EMBL" id="QNT68874.1"/>
    </source>
</evidence>
<evidence type="ECO:0000256" key="7">
    <source>
        <dbReference type="ARBA" id="ARBA00022777"/>
    </source>
</evidence>
<evidence type="ECO:0000256" key="8">
    <source>
        <dbReference type="ARBA" id="ARBA00022989"/>
    </source>
</evidence>
<dbReference type="AlphaFoldDB" id="A0A7H1MZI8"/>
<evidence type="ECO:0000256" key="4">
    <source>
        <dbReference type="ARBA" id="ARBA00022553"/>
    </source>
</evidence>
<keyword evidence="6 11" id="KW-0812">Transmembrane</keyword>
<feature type="domain" description="Histidine kinase" evidence="12">
    <location>
        <begin position="241"/>
        <end position="454"/>
    </location>
</feature>
<dbReference type="InterPro" id="IPR036097">
    <property type="entry name" value="HisK_dim/P_sf"/>
</dbReference>
<dbReference type="SUPFAM" id="SSF55874">
    <property type="entry name" value="ATPase domain of HSP90 chaperone/DNA topoisomerase II/histidine kinase"/>
    <property type="match status" value="1"/>
</dbReference>
<comment type="catalytic activity">
    <reaction evidence="1">
        <text>ATP + protein L-histidine = ADP + protein N-phospho-L-histidine.</text>
        <dbReference type="EC" id="2.7.13.3"/>
    </reaction>
</comment>
<dbReference type="PROSITE" id="PS50885">
    <property type="entry name" value="HAMP"/>
    <property type="match status" value="1"/>
</dbReference>
<protein>
    <recommendedName>
        <fullName evidence="3">histidine kinase</fullName>
        <ecNumber evidence="3">2.7.13.3</ecNumber>
    </recommendedName>
</protein>
<feature type="transmembrane region" description="Helical" evidence="11">
    <location>
        <begin position="12"/>
        <end position="37"/>
    </location>
</feature>
<dbReference type="GO" id="GO:0000155">
    <property type="term" value="F:phosphorelay sensor kinase activity"/>
    <property type="evidence" value="ECO:0007669"/>
    <property type="project" value="InterPro"/>
</dbReference>
<dbReference type="SUPFAM" id="SSF47384">
    <property type="entry name" value="Homodimeric domain of signal transducing histidine kinase"/>
    <property type="match status" value="1"/>
</dbReference>
<keyword evidence="5" id="KW-0808">Transferase</keyword>
<dbReference type="PROSITE" id="PS50109">
    <property type="entry name" value="HIS_KIN"/>
    <property type="match status" value="1"/>
</dbReference>
<keyword evidence="10 11" id="KW-0472">Membrane</keyword>
<evidence type="ECO:0000256" key="11">
    <source>
        <dbReference type="SAM" id="Phobius"/>
    </source>
</evidence>
<dbReference type="Pfam" id="PF00672">
    <property type="entry name" value="HAMP"/>
    <property type="match status" value="1"/>
</dbReference>
<dbReference type="InterPro" id="IPR050428">
    <property type="entry name" value="TCS_sensor_his_kinase"/>
</dbReference>
<evidence type="ECO:0000256" key="6">
    <source>
        <dbReference type="ARBA" id="ARBA00022692"/>
    </source>
</evidence>
<dbReference type="Proteomes" id="UP000516369">
    <property type="component" value="Chromosome"/>
</dbReference>
<dbReference type="Pfam" id="PF00512">
    <property type="entry name" value="HisKA"/>
    <property type="match status" value="1"/>
</dbReference>
<dbReference type="InterPro" id="IPR003594">
    <property type="entry name" value="HATPase_dom"/>
</dbReference>
<keyword evidence="8 11" id="KW-1133">Transmembrane helix</keyword>
<comment type="subcellular location">
    <subcellularLocation>
        <location evidence="2">Membrane</location>
    </subcellularLocation>
</comment>
<evidence type="ECO:0000313" key="15">
    <source>
        <dbReference type="Proteomes" id="UP000516369"/>
    </source>
</evidence>
<dbReference type="InterPro" id="IPR004358">
    <property type="entry name" value="Sig_transdc_His_kin-like_C"/>
</dbReference>
<dbReference type="RefSeq" id="WP_190262385.1">
    <property type="nucleotide sequence ID" value="NZ_CP053923.1"/>
</dbReference>
<dbReference type="SUPFAM" id="SSF158472">
    <property type="entry name" value="HAMP domain-like"/>
    <property type="match status" value="1"/>
</dbReference>
<evidence type="ECO:0000256" key="1">
    <source>
        <dbReference type="ARBA" id="ARBA00000085"/>
    </source>
</evidence>
<reference evidence="14 15" key="1">
    <citation type="submission" date="2020-05" db="EMBL/GenBank/DDBJ databases">
        <title>Complete closed genome sequence of Defluviicoccus vanus.</title>
        <authorList>
            <person name="Bessarab I."/>
            <person name="Arumugam K."/>
            <person name="Maszenan A.M."/>
            <person name="Seviour R.J."/>
            <person name="Williams R.B."/>
        </authorList>
    </citation>
    <scope>NUCLEOTIDE SEQUENCE [LARGE SCALE GENOMIC DNA]</scope>
    <source>
        <strain evidence="14 15">Ben 114</strain>
    </source>
</reference>
<dbReference type="SMART" id="SM00387">
    <property type="entry name" value="HATPase_c"/>
    <property type="match status" value="1"/>
</dbReference>
<dbReference type="CDD" id="cd00082">
    <property type="entry name" value="HisKA"/>
    <property type="match status" value="1"/>
</dbReference>
<evidence type="ECO:0000256" key="9">
    <source>
        <dbReference type="ARBA" id="ARBA00023012"/>
    </source>
</evidence>
<dbReference type="CDD" id="cd06225">
    <property type="entry name" value="HAMP"/>
    <property type="match status" value="1"/>
</dbReference>
<dbReference type="GO" id="GO:0005886">
    <property type="term" value="C:plasma membrane"/>
    <property type="evidence" value="ECO:0007669"/>
    <property type="project" value="TreeGrafter"/>
</dbReference>
<dbReference type="Gene3D" id="3.30.565.10">
    <property type="entry name" value="Histidine kinase-like ATPase, C-terminal domain"/>
    <property type="match status" value="1"/>
</dbReference>
<feature type="transmembrane region" description="Helical" evidence="11">
    <location>
        <begin position="159"/>
        <end position="183"/>
    </location>
</feature>
<dbReference type="PRINTS" id="PR00344">
    <property type="entry name" value="BCTRLSENSOR"/>
</dbReference>
<keyword evidence="15" id="KW-1185">Reference proteome</keyword>
<dbReference type="SMART" id="SM00388">
    <property type="entry name" value="HisKA"/>
    <property type="match status" value="1"/>
</dbReference>
<keyword evidence="9" id="KW-0902">Two-component regulatory system</keyword>
<dbReference type="InterPro" id="IPR036890">
    <property type="entry name" value="HATPase_C_sf"/>
</dbReference>
<evidence type="ECO:0000259" key="12">
    <source>
        <dbReference type="PROSITE" id="PS50109"/>
    </source>
</evidence>
<sequence length="460" mass="50199">MRRNRLLRTSNFRLTVLYVGLFGASVCVILLVTYWAIAGLLAQQLEADIKLDLHDLQEEYRLGGLPRLQKTLEGRLHSRDHADYYLLQTRAGRRIAGNLPAMPPVRTWQNLPPPAGGSPVAEHAYIRAHGVVLPPDGLFLLVGHDAHRLREVRALILDAFAWSLAATVVLGVLGGIVMSAGMLRRIDAINRTSAQIMQGDLARRIPLSGNDDEFDRLSENLNAMLDRIAALMQGLHQVSNDIAHDLRTPLTRLRQRLEGARASARSVEDFDMAVEAAISDTDAILETFSALLRIAQLEAGAQRASFDDVSLSDVFTTVVDLYAPVADDRGRKLLSRIEPNIHVAGDRQLLTQMIVNLIENAFDHSPGGQSIEVSLGAGSEGPIGLVADNGPGIPPAERERVFQRFYRLDRSRSQPGSGLGLSLVAAIAQLHAIKVELSDNGPGLRVTLQFPHQALAMALA</sequence>
<dbReference type="PANTHER" id="PTHR45436">
    <property type="entry name" value="SENSOR HISTIDINE KINASE YKOH"/>
    <property type="match status" value="1"/>
</dbReference>
<dbReference type="SMART" id="SM00304">
    <property type="entry name" value="HAMP"/>
    <property type="match status" value="1"/>
</dbReference>
<dbReference type="InterPro" id="IPR005467">
    <property type="entry name" value="His_kinase_dom"/>
</dbReference>
<dbReference type="KEGG" id="dvn:HQ394_05285"/>
<dbReference type="Gene3D" id="6.10.340.10">
    <property type="match status" value="1"/>
</dbReference>
<name>A0A7H1MZI8_9PROT</name>
<gene>
    <name evidence="14" type="ORF">HQ394_05285</name>
</gene>
<keyword evidence="7" id="KW-0418">Kinase</keyword>
<evidence type="ECO:0000256" key="3">
    <source>
        <dbReference type="ARBA" id="ARBA00012438"/>
    </source>
</evidence>
<evidence type="ECO:0000256" key="5">
    <source>
        <dbReference type="ARBA" id="ARBA00022679"/>
    </source>
</evidence>
<dbReference type="PANTHER" id="PTHR45436:SF8">
    <property type="entry name" value="HISTIDINE KINASE"/>
    <property type="match status" value="1"/>
</dbReference>
<dbReference type="EMBL" id="CP053923">
    <property type="protein sequence ID" value="QNT68874.1"/>
    <property type="molecule type" value="Genomic_DNA"/>
</dbReference>
<evidence type="ECO:0000259" key="13">
    <source>
        <dbReference type="PROSITE" id="PS50885"/>
    </source>
</evidence>
<dbReference type="EC" id="2.7.13.3" evidence="3"/>
<evidence type="ECO:0000256" key="2">
    <source>
        <dbReference type="ARBA" id="ARBA00004370"/>
    </source>
</evidence>
<dbReference type="Pfam" id="PF02518">
    <property type="entry name" value="HATPase_c"/>
    <property type="match status" value="1"/>
</dbReference>
<evidence type="ECO:0000256" key="10">
    <source>
        <dbReference type="ARBA" id="ARBA00023136"/>
    </source>
</evidence>